<keyword evidence="9" id="KW-1185">Reference proteome</keyword>
<evidence type="ECO:0000256" key="3">
    <source>
        <dbReference type="ARBA" id="ARBA00023157"/>
    </source>
</evidence>
<protein>
    <submittedName>
        <fullName evidence="8">Cell adhesion molecule 1</fullName>
    </submittedName>
</protein>
<sequence>MNGSTENDTISATCCVHMGLSDDRTSLLWLKGNESITSLNETQIVVGMGDYEIDLCSTIHFQSSRLFHDVPLVCRVLNERNISTLWKMTVFYPATVRMLTTSHVIPIHKGNEVKVICEAEGNPQPVVMLQKKIDDVWWLSSMRPTLVSGTGCNATWLFRIHNTSSAMTGTYRCAAGNSLGEGYSSETVEVVDRCVGLRSFVREPFYRILGFIGWSGSEEDKNDTDEMEKRRPNQLQSAPMQETENVNYINHTYEGSNITPENLQHMTETHQPQSISDNGRERRNCHQSHTYESIMYQKKLSRSLEAISVLGNSTSGPLYHTLERDNYVKSTYYEEANCYSEENS</sequence>
<dbReference type="InterPro" id="IPR036179">
    <property type="entry name" value="Ig-like_dom_sf"/>
</dbReference>
<evidence type="ECO:0000313" key="9">
    <source>
        <dbReference type="Proteomes" id="UP001152320"/>
    </source>
</evidence>
<dbReference type="SMART" id="SM00409">
    <property type="entry name" value="IG"/>
    <property type="match status" value="1"/>
</dbReference>
<accession>A0A9Q1BZ34</accession>
<keyword evidence="5" id="KW-0393">Immunoglobulin domain</keyword>
<comment type="subcellular location">
    <subcellularLocation>
        <location evidence="1">Membrane</location>
        <topology evidence="1">Single-pass type I membrane protein</topology>
    </subcellularLocation>
</comment>
<dbReference type="InterPro" id="IPR013783">
    <property type="entry name" value="Ig-like_fold"/>
</dbReference>
<dbReference type="SUPFAM" id="SSF48726">
    <property type="entry name" value="Immunoglobulin"/>
    <property type="match status" value="2"/>
</dbReference>
<dbReference type="PANTHER" id="PTHR11640:SF31">
    <property type="entry name" value="IRREGULAR CHIASM C-ROUGHEST PROTEIN-RELATED"/>
    <property type="match status" value="1"/>
</dbReference>
<reference evidence="8" key="1">
    <citation type="submission" date="2021-10" db="EMBL/GenBank/DDBJ databases">
        <title>Tropical sea cucumber genome reveals ecological adaptation and Cuvierian tubules defense mechanism.</title>
        <authorList>
            <person name="Chen T."/>
        </authorList>
    </citation>
    <scope>NUCLEOTIDE SEQUENCE</scope>
    <source>
        <strain evidence="8">Nanhai2018</strain>
        <tissue evidence="8">Muscle</tissue>
    </source>
</reference>
<dbReference type="GO" id="GO:0098609">
    <property type="term" value="P:cell-cell adhesion"/>
    <property type="evidence" value="ECO:0007669"/>
    <property type="project" value="TreeGrafter"/>
</dbReference>
<keyword evidence="2" id="KW-0472">Membrane</keyword>
<evidence type="ECO:0000259" key="7">
    <source>
        <dbReference type="PROSITE" id="PS50835"/>
    </source>
</evidence>
<dbReference type="AlphaFoldDB" id="A0A9Q1BZ34"/>
<feature type="domain" description="Ig-like" evidence="7">
    <location>
        <begin position="93"/>
        <end position="189"/>
    </location>
</feature>
<dbReference type="OrthoDB" id="10010939at2759"/>
<dbReference type="EMBL" id="JAIZAY010000010">
    <property type="protein sequence ID" value="KAJ8035199.1"/>
    <property type="molecule type" value="Genomic_DNA"/>
</dbReference>
<dbReference type="InterPro" id="IPR051275">
    <property type="entry name" value="Cell_adhesion_signaling"/>
</dbReference>
<dbReference type="PANTHER" id="PTHR11640">
    <property type="entry name" value="NEPHRIN"/>
    <property type="match status" value="1"/>
</dbReference>
<proteinExistence type="predicted"/>
<dbReference type="Pfam" id="PF13895">
    <property type="entry name" value="Ig_2"/>
    <property type="match status" value="1"/>
</dbReference>
<feature type="region of interest" description="Disordered" evidence="6">
    <location>
        <begin position="218"/>
        <end position="241"/>
    </location>
</feature>
<dbReference type="Gene3D" id="2.60.40.10">
    <property type="entry name" value="Immunoglobulins"/>
    <property type="match status" value="1"/>
</dbReference>
<gene>
    <name evidence="8" type="ORF">HOLleu_22343</name>
</gene>
<name>A0A9Q1BZ34_HOLLE</name>
<dbReference type="GO" id="GO:0005911">
    <property type="term" value="C:cell-cell junction"/>
    <property type="evidence" value="ECO:0007669"/>
    <property type="project" value="TreeGrafter"/>
</dbReference>
<comment type="caution">
    <text evidence="8">The sequence shown here is derived from an EMBL/GenBank/DDBJ whole genome shotgun (WGS) entry which is preliminary data.</text>
</comment>
<organism evidence="8 9">
    <name type="scientific">Holothuria leucospilota</name>
    <name type="common">Black long sea cucumber</name>
    <name type="synonym">Mertensiothuria leucospilota</name>
    <dbReference type="NCBI Taxonomy" id="206669"/>
    <lineage>
        <taxon>Eukaryota</taxon>
        <taxon>Metazoa</taxon>
        <taxon>Echinodermata</taxon>
        <taxon>Eleutherozoa</taxon>
        <taxon>Echinozoa</taxon>
        <taxon>Holothuroidea</taxon>
        <taxon>Aspidochirotacea</taxon>
        <taxon>Aspidochirotida</taxon>
        <taxon>Holothuriidae</taxon>
        <taxon>Holothuria</taxon>
    </lineage>
</organism>
<keyword evidence="4" id="KW-0325">Glycoprotein</keyword>
<evidence type="ECO:0000256" key="5">
    <source>
        <dbReference type="ARBA" id="ARBA00023319"/>
    </source>
</evidence>
<dbReference type="InterPro" id="IPR007110">
    <property type="entry name" value="Ig-like_dom"/>
</dbReference>
<evidence type="ECO:0000256" key="2">
    <source>
        <dbReference type="ARBA" id="ARBA00023136"/>
    </source>
</evidence>
<dbReference type="Proteomes" id="UP001152320">
    <property type="component" value="Chromosome 10"/>
</dbReference>
<evidence type="ECO:0000256" key="6">
    <source>
        <dbReference type="SAM" id="MobiDB-lite"/>
    </source>
</evidence>
<dbReference type="PROSITE" id="PS50835">
    <property type="entry name" value="IG_LIKE"/>
    <property type="match status" value="1"/>
</dbReference>
<evidence type="ECO:0000256" key="1">
    <source>
        <dbReference type="ARBA" id="ARBA00004479"/>
    </source>
</evidence>
<dbReference type="GO" id="GO:0050839">
    <property type="term" value="F:cell adhesion molecule binding"/>
    <property type="evidence" value="ECO:0007669"/>
    <property type="project" value="TreeGrafter"/>
</dbReference>
<dbReference type="GO" id="GO:0005886">
    <property type="term" value="C:plasma membrane"/>
    <property type="evidence" value="ECO:0007669"/>
    <property type="project" value="TreeGrafter"/>
</dbReference>
<evidence type="ECO:0000256" key="4">
    <source>
        <dbReference type="ARBA" id="ARBA00023180"/>
    </source>
</evidence>
<dbReference type="InterPro" id="IPR003599">
    <property type="entry name" value="Ig_sub"/>
</dbReference>
<evidence type="ECO:0000313" key="8">
    <source>
        <dbReference type="EMBL" id="KAJ8035199.1"/>
    </source>
</evidence>
<keyword evidence="3" id="KW-1015">Disulfide bond</keyword>